<dbReference type="AlphaFoldDB" id="A0A2P2QWQ1"/>
<accession>A0A2P2QWQ1</accession>
<organism evidence="1">
    <name type="scientific">Rhizophora mucronata</name>
    <name type="common">Asiatic mangrove</name>
    <dbReference type="NCBI Taxonomy" id="61149"/>
    <lineage>
        <taxon>Eukaryota</taxon>
        <taxon>Viridiplantae</taxon>
        <taxon>Streptophyta</taxon>
        <taxon>Embryophyta</taxon>
        <taxon>Tracheophyta</taxon>
        <taxon>Spermatophyta</taxon>
        <taxon>Magnoliopsida</taxon>
        <taxon>eudicotyledons</taxon>
        <taxon>Gunneridae</taxon>
        <taxon>Pentapetalae</taxon>
        <taxon>rosids</taxon>
        <taxon>fabids</taxon>
        <taxon>Malpighiales</taxon>
        <taxon>Rhizophoraceae</taxon>
        <taxon>Rhizophora</taxon>
    </lineage>
</organism>
<proteinExistence type="predicted"/>
<reference evidence="1" key="1">
    <citation type="submission" date="2018-02" db="EMBL/GenBank/DDBJ databases">
        <title>Rhizophora mucronata_Transcriptome.</title>
        <authorList>
            <person name="Meera S.P."/>
            <person name="Sreeshan A."/>
            <person name="Augustine A."/>
        </authorList>
    </citation>
    <scope>NUCLEOTIDE SEQUENCE</scope>
    <source>
        <tissue evidence="1">Leaf</tissue>
    </source>
</reference>
<name>A0A2P2QWQ1_RHIMU</name>
<evidence type="ECO:0000313" key="1">
    <source>
        <dbReference type="EMBL" id="MBX71321.1"/>
    </source>
</evidence>
<sequence length="28" mass="3194">MQNKFLCKLLSRFLIPLIILVSDGSNET</sequence>
<dbReference type="EMBL" id="GGEC01090837">
    <property type="protein sequence ID" value="MBX71321.1"/>
    <property type="molecule type" value="Transcribed_RNA"/>
</dbReference>
<protein>
    <submittedName>
        <fullName evidence="1">Uncharacterized protein</fullName>
    </submittedName>
</protein>